<evidence type="ECO:0000256" key="5">
    <source>
        <dbReference type="ARBA" id="ARBA00023136"/>
    </source>
</evidence>
<dbReference type="Gene3D" id="1.10.238.10">
    <property type="entry name" value="EF-hand"/>
    <property type="match status" value="1"/>
</dbReference>
<dbReference type="SUPFAM" id="SSF47473">
    <property type="entry name" value="EF-hand"/>
    <property type="match status" value="1"/>
</dbReference>
<keyword evidence="5" id="KW-0472">Membrane</keyword>
<dbReference type="PANTHER" id="PTHR46819:SF1">
    <property type="entry name" value="EF-HAND CALCIUM-BINDING DOMAIN-CONTAINING PROTEIN 7"/>
    <property type="match status" value="1"/>
</dbReference>
<organism evidence="7 8">
    <name type="scientific">Chelonia mydas</name>
    <name type="common">Green sea-turtle</name>
    <name type="synonym">Chelonia agassizi</name>
    <dbReference type="NCBI Taxonomy" id="8469"/>
    <lineage>
        <taxon>Eukaryota</taxon>
        <taxon>Metazoa</taxon>
        <taxon>Chordata</taxon>
        <taxon>Craniata</taxon>
        <taxon>Vertebrata</taxon>
        <taxon>Euteleostomi</taxon>
        <taxon>Archelosauria</taxon>
        <taxon>Testudinata</taxon>
        <taxon>Testudines</taxon>
        <taxon>Cryptodira</taxon>
        <taxon>Durocryptodira</taxon>
        <taxon>Americhelydia</taxon>
        <taxon>Chelonioidea</taxon>
        <taxon>Cheloniidae</taxon>
        <taxon>Chelonia</taxon>
    </lineage>
</organism>
<evidence type="ECO:0000256" key="2">
    <source>
        <dbReference type="ARBA" id="ARBA00022723"/>
    </source>
</evidence>
<dbReference type="PROSITE" id="PS00018">
    <property type="entry name" value="EF_HAND_1"/>
    <property type="match status" value="1"/>
</dbReference>
<evidence type="ECO:0000313" key="8">
    <source>
        <dbReference type="Proteomes" id="UP000031443"/>
    </source>
</evidence>
<dbReference type="AlphaFoldDB" id="M7CD81"/>
<evidence type="ECO:0000256" key="4">
    <source>
        <dbReference type="ARBA" id="ARBA00022837"/>
    </source>
</evidence>
<dbReference type="GO" id="GO:0060170">
    <property type="term" value="C:ciliary membrane"/>
    <property type="evidence" value="ECO:0007669"/>
    <property type="project" value="TreeGrafter"/>
</dbReference>
<dbReference type="EMBL" id="KB533655">
    <property type="protein sequence ID" value="EMP42698.1"/>
    <property type="molecule type" value="Genomic_DNA"/>
</dbReference>
<proteinExistence type="predicted"/>
<gene>
    <name evidence="7" type="ORF">UY3_00027</name>
</gene>
<feature type="domain" description="EF-hand" evidence="6">
    <location>
        <begin position="51"/>
        <end position="86"/>
    </location>
</feature>
<accession>M7CD81</accession>
<dbReference type="FunFam" id="1.10.238.10:FF:000161">
    <property type="entry name" value="EF-hand calcium-binding domain-containing protein 7 isoform X2"/>
    <property type="match status" value="1"/>
</dbReference>
<dbReference type="PANTHER" id="PTHR46819">
    <property type="entry name" value="EF-HAND CALCIUM-BINDING DOMAIN-CONTAINING PROTEIN 7"/>
    <property type="match status" value="1"/>
</dbReference>
<dbReference type="GO" id="GO:0005509">
    <property type="term" value="F:calcium ion binding"/>
    <property type="evidence" value="ECO:0007669"/>
    <property type="project" value="InterPro"/>
</dbReference>
<keyword evidence="3" id="KW-0677">Repeat</keyword>
<sequence>MFRWKGELGSGIYWLIPFTTGCRLKKIKKQITGEAKLVYRNEDGELSLTKEFKAALSDIFEMIDLDGNGLLSLEEYNFFELRTSGEKCDEEAWAVCRENFDTKKNELTRQGFMDLNLMEANDREGDPSDLWVTLLSLGYNKALEMTAV</sequence>
<dbReference type="GO" id="GO:0098797">
    <property type="term" value="C:plasma membrane protein complex"/>
    <property type="evidence" value="ECO:0007669"/>
    <property type="project" value="TreeGrafter"/>
</dbReference>
<name>M7CD81_CHEMY</name>
<keyword evidence="8" id="KW-1185">Reference proteome</keyword>
<dbReference type="InterPro" id="IPR011992">
    <property type="entry name" value="EF-hand-dom_pair"/>
</dbReference>
<evidence type="ECO:0000313" key="7">
    <source>
        <dbReference type="EMBL" id="EMP42698.1"/>
    </source>
</evidence>
<dbReference type="Proteomes" id="UP000031443">
    <property type="component" value="Unassembled WGS sequence"/>
</dbReference>
<dbReference type="InterPro" id="IPR018247">
    <property type="entry name" value="EF_Hand_1_Ca_BS"/>
</dbReference>
<dbReference type="PROSITE" id="PS50222">
    <property type="entry name" value="EF_HAND_2"/>
    <property type="match status" value="1"/>
</dbReference>
<dbReference type="PROSITE" id="PS51257">
    <property type="entry name" value="PROKAR_LIPOPROTEIN"/>
    <property type="match status" value="1"/>
</dbReference>
<comment type="subcellular location">
    <subcellularLocation>
        <location evidence="1">Membrane</location>
    </subcellularLocation>
</comment>
<evidence type="ECO:0000259" key="6">
    <source>
        <dbReference type="PROSITE" id="PS50222"/>
    </source>
</evidence>
<dbReference type="GO" id="GO:1903569">
    <property type="term" value="P:positive regulation of protein localization to ciliary membrane"/>
    <property type="evidence" value="ECO:0007669"/>
    <property type="project" value="TreeGrafter"/>
</dbReference>
<evidence type="ECO:0000256" key="1">
    <source>
        <dbReference type="ARBA" id="ARBA00004370"/>
    </source>
</evidence>
<dbReference type="InterPro" id="IPR052266">
    <property type="entry name" value="Miro-EF-hand_domain"/>
</dbReference>
<evidence type="ECO:0000256" key="3">
    <source>
        <dbReference type="ARBA" id="ARBA00022737"/>
    </source>
</evidence>
<keyword evidence="2" id="KW-0479">Metal-binding</keyword>
<protein>
    <submittedName>
        <fullName evidence="7">EF-hand calcium-binding domain-containing protein 7</fullName>
    </submittedName>
</protein>
<dbReference type="STRING" id="8469.M7CD81"/>
<dbReference type="InterPro" id="IPR002048">
    <property type="entry name" value="EF_hand_dom"/>
</dbReference>
<keyword evidence="4" id="KW-0106">Calcium</keyword>
<reference evidence="8" key="1">
    <citation type="journal article" date="2013" name="Nat. Genet.">
        <title>The draft genomes of soft-shell turtle and green sea turtle yield insights into the development and evolution of the turtle-specific body plan.</title>
        <authorList>
            <person name="Wang Z."/>
            <person name="Pascual-Anaya J."/>
            <person name="Zadissa A."/>
            <person name="Li W."/>
            <person name="Niimura Y."/>
            <person name="Huang Z."/>
            <person name="Li C."/>
            <person name="White S."/>
            <person name="Xiong Z."/>
            <person name="Fang D."/>
            <person name="Wang B."/>
            <person name="Ming Y."/>
            <person name="Chen Y."/>
            <person name="Zheng Y."/>
            <person name="Kuraku S."/>
            <person name="Pignatelli M."/>
            <person name="Herrero J."/>
            <person name="Beal K."/>
            <person name="Nozawa M."/>
            <person name="Li Q."/>
            <person name="Wang J."/>
            <person name="Zhang H."/>
            <person name="Yu L."/>
            <person name="Shigenobu S."/>
            <person name="Wang J."/>
            <person name="Liu J."/>
            <person name="Flicek P."/>
            <person name="Searle S."/>
            <person name="Wang J."/>
            <person name="Kuratani S."/>
            <person name="Yin Y."/>
            <person name="Aken B."/>
            <person name="Zhang G."/>
            <person name="Irie N."/>
        </authorList>
    </citation>
    <scope>NUCLEOTIDE SEQUENCE [LARGE SCALE GENOMIC DNA]</scope>
</reference>